<dbReference type="AlphaFoldDB" id="A0A1I4KX80"/>
<evidence type="ECO:0000313" key="7">
    <source>
        <dbReference type="Proteomes" id="UP000198565"/>
    </source>
</evidence>
<keyword evidence="7" id="KW-1185">Reference proteome</keyword>
<keyword evidence="1" id="KW-0547">Nucleotide-binding</keyword>
<proteinExistence type="predicted"/>
<dbReference type="GO" id="GO:0043565">
    <property type="term" value="F:sequence-specific DNA binding"/>
    <property type="evidence" value="ECO:0007669"/>
    <property type="project" value="InterPro"/>
</dbReference>
<evidence type="ECO:0000256" key="3">
    <source>
        <dbReference type="ARBA" id="ARBA00023015"/>
    </source>
</evidence>
<dbReference type="InterPro" id="IPR058031">
    <property type="entry name" value="AAA_lid_NorR"/>
</dbReference>
<dbReference type="RefSeq" id="WP_091483372.1">
    <property type="nucleotide sequence ID" value="NZ_FOTR01000004.1"/>
</dbReference>
<dbReference type="PANTHER" id="PTHR32071">
    <property type="entry name" value="TRANSCRIPTIONAL REGULATORY PROTEIN"/>
    <property type="match status" value="1"/>
</dbReference>
<accession>A0A1I4KX80</accession>
<dbReference type="Pfam" id="PF13188">
    <property type="entry name" value="PAS_8"/>
    <property type="match status" value="1"/>
</dbReference>
<dbReference type="SUPFAM" id="SSF55785">
    <property type="entry name" value="PYP-like sensor domain (PAS domain)"/>
    <property type="match status" value="1"/>
</dbReference>
<sequence>MQGVMKITANLLDGYDHLFHNLPVGVLLIDKNDKINYLNKVAQDMLDVDGNILNTSMDVLFDHASTTEVKQLHHHKETHDTIKKSGKQVITRYSPCLSDQGELLGIVVLVESLTTFHERVSYLTNIDLVQGVLQELLNSHAKFRVVLVDYSEWLISDYWWDELRNISPYVDEWVHKLAKNAMESRREIKDSFQDNNIMSHHMEIISKPIQRNGKLIGCVQFLNADKLNEGEQELQFAKKMIRKLEKTYQIDDIIGESPAINIAREQAKLYAKMETPILIRGEKGTGKYMLARVIHALSDRCSHPFLRCNFSELAGLNNLDMELEYLLRSGRNGTIYFYINEMIAKDKQKRLLEFVNNSSEIRVVFGSSMALTSKYWYDPFHEMIQRYQITLPALKERQDDMYLLVDTILAKYNRQYHTNISKVDSEVIEYWKSCTWHGNIGQLEKTLENIVLQSGMFINVISQKQLINDDVKENNYQHTASSNMTLQTAIDQFEKDYIMLALEQNDYNKTKTAKSLGVSVRSLYYKVDKYKIDRGAP</sequence>
<dbReference type="Gene3D" id="1.10.10.60">
    <property type="entry name" value="Homeodomain-like"/>
    <property type="match status" value="1"/>
</dbReference>
<evidence type="ECO:0000256" key="4">
    <source>
        <dbReference type="ARBA" id="ARBA00023163"/>
    </source>
</evidence>
<dbReference type="EMBL" id="FOTR01000004">
    <property type="protein sequence ID" value="SFL83402.1"/>
    <property type="molecule type" value="Genomic_DNA"/>
</dbReference>
<evidence type="ECO:0000313" key="6">
    <source>
        <dbReference type="EMBL" id="SFL83402.1"/>
    </source>
</evidence>
<dbReference type="GO" id="GO:0006355">
    <property type="term" value="P:regulation of DNA-templated transcription"/>
    <property type="evidence" value="ECO:0007669"/>
    <property type="project" value="InterPro"/>
</dbReference>
<gene>
    <name evidence="6" type="ORF">SAMN04487943_104216</name>
</gene>
<dbReference type="SUPFAM" id="SSF46689">
    <property type="entry name" value="Homeodomain-like"/>
    <property type="match status" value="1"/>
</dbReference>
<keyword evidence="6" id="KW-0238">DNA-binding</keyword>
<dbReference type="Gene3D" id="1.10.8.60">
    <property type="match status" value="1"/>
</dbReference>
<keyword evidence="2" id="KW-0067">ATP-binding</keyword>
<evidence type="ECO:0000256" key="2">
    <source>
        <dbReference type="ARBA" id="ARBA00022840"/>
    </source>
</evidence>
<feature type="domain" description="Sigma-54 factor interaction" evidence="5">
    <location>
        <begin position="253"/>
        <end position="452"/>
    </location>
</feature>
<dbReference type="PRINTS" id="PR01590">
    <property type="entry name" value="HTHFIS"/>
</dbReference>
<dbReference type="Pfam" id="PF02954">
    <property type="entry name" value="HTH_8"/>
    <property type="match status" value="1"/>
</dbReference>
<dbReference type="InterPro" id="IPR027417">
    <property type="entry name" value="P-loop_NTPase"/>
</dbReference>
<keyword evidence="4" id="KW-0804">Transcription</keyword>
<dbReference type="Proteomes" id="UP000198565">
    <property type="component" value="Unassembled WGS sequence"/>
</dbReference>
<name>A0A1I4KX80_9BACI</name>
<dbReference type="InterPro" id="IPR002197">
    <property type="entry name" value="HTH_Fis"/>
</dbReference>
<dbReference type="InterPro" id="IPR000014">
    <property type="entry name" value="PAS"/>
</dbReference>
<dbReference type="Gene3D" id="3.40.50.300">
    <property type="entry name" value="P-loop containing nucleotide triphosphate hydrolases"/>
    <property type="match status" value="1"/>
</dbReference>
<protein>
    <submittedName>
        <fullName evidence="6">Transcriptional regulator containing PAS, AAA-type ATPase, and DNA-binding Fis domains</fullName>
    </submittedName>
</protein>
<organism evidence="6 7">
    <name type="scientific">Gracilibacillus orientalis</name>
    <dbReference type="NCBI Taxonomy" id="334253"/>
    <lineage>
        <taxon>Bacteria</taxon>
        <taxon>Bacillati</taxon>
        <taxon>Bacillota</taxon>
        <taxon>Bacilli</taxon>
        <taxon>Bacillales</taxon>
        <taxon>Bacillaceae</taxon>
        <taxon>Gracilibacillus</taxon>
    </lineage>
</organism>
<dbReference type="OrthoDB" id="9771372at2"/>
<dbReference type="InterPro" id="IPR035965">
    <property type="entry name" value="PAS-like_dom_sf"/>
</dbReference>
<dbReference type="PROSITE" id="PS50045">
    <property type="entry name" value="SIGMA54_INTERACT_4"/>
    <property type="match status" value="1"/>
</dbReference>
<dbReference type="Pfam" id="PF14532">
    <property type="entry name" value="Sigma54_activ_2"/>
    <property type="match status" value="1"/>
</dbReference>
<keyword evidence="3" id="KW-0805">Transcription regulation</keyword>
<dbReference type="SUPFAM" id="SSF52540">
    <property type="entry name" value="P-loop containing nucleoside triphosphate hydrolases"/>
    <property type="match status" value="1"/>
</dbReference>
<evidence type="ECO:0000256" key="1">
    <source>
        <dbReference type="ARBA" id="ARBA00022741"/>
    </source>
</evidence>
<dbReference type="InterPro" id="IPR002078">
    <property type="entry name" value="Sigma_54_int"/>
</dbReference>
<dbReference type="STRING" id="334253.SAMN04487943_104216"/>
<evidence type="ECO:0000259" key="5">
    <source>
        <dbReference type="PROSITE" id="PS50045"/>
    </source>
</evidence>
<reference evidence="7" key="1">
    <citation type="submission" date="2016-10" db="EMBL/GenBank/DDBJ databases">
        <authorList>
            <person name="Varghese N."/>
            <person name="Submissions S."/>
        </authorList>
    </citation>
    <scope>NUCLEOTIDE SEQUENCE [LARGE SCALE GENOMIC DNA]</scope>
    <source>
        <strain evidence="7">CGMCC 1.4250</strain>
    </source>
</reference>
<dbReference type="Pfam" id="PF25601">
    <property type="entry name" value="AAA_lid_14"/>
    <property type="match status" value="1"/>
</dbReference>
<dbReference type="Gene3D" id="3.30.450.20">
    <property type="entry name" value="PAS domain"/>
    <property type="match status" value="1"/>
</dbReference>
<dbReference type="InterPro" id="IPR009057">
    <property type="entry name" value="Homeodomain-like_sf"/>
</dbReference>
<dbReference type="GO" id="GO:0005524">
    <property type="term" value="F:ATP binding"/>
    <property type="evidence" value="ECO:0007669"/>
    <property type="project" value="UniProtKB-KW"/>
</dbReference>